<keyword evidence="3" id="KW-0808">Transferase</keyword>
<protein>
    <submittedName>
        <fullName evidence="3">Sugar transferase</fullName>
    </submittedName>
</protein>
<evidence type="ECO:0000313" key="4">
    <source>
        <dbReference type="Proteomes" id="UP000031549"/>
    </source>
</evidence>
<dbReference type="GO" id="GO:0016740">
    <property type="term" value="F:transferase activity"/>
    <property type="evidence" value="ECO:0007669"/>
    <property type="project" value="UniProtKB-KW"/>
</dbReference>
<reference evidence="3 4" key="1">
    <citation type="journal article" date="2015" name="Genome Announc.">
        <title>Draft Genome Sequence of Cyanobacterium Hassallia byssoidea Strain VB512170, Isolated from Monuments in India.</title>
        <authorList>
            <person name="Singh D."/>
            <person name="Chandrababunaidu M.M."/>
            <person name="Panda A."/>
            <person name="Sen D."/>
            <person name="Bhattacharyya S."/>
            <person name="Adhikary S.P."/>
            <person name="Tripathy S."/>
        </authorList>
    </citation>
    <scope>NUCLEOTIDE SEQUENCE [LARGE SCALE GENOMIC DNA]</scope>
    <source>
        <strain evidence="3 4">VB512170</strain>
    </source>
</reference>
<dbReference type="AlphaFoldDB" id="A0A846HB93"/>
<organism evidence="3 4">
    <name type="scientific">Hassallia byssoidea VB512170</name>
    <dbReference type="NCBI Taxonomy" id="1304833"/>
    <lineage>
        <taxon>Bacteria</taxon>
        <taxon>Bacillati</taxon>
        <taxon>Cyanobacteriota</taxon>
        <taxon>Cyanophyceae</taxon>
        <taxon>Nostocales</taxon>
        <taxon>Tolypothrichaceae</taxon>
        <taxon>Hassallia</taxon>
    </lineage>
</organism>
<dbReference type="Proteomes" id="UP000031549">
    <property type="component" value="Unassembled WGS sequence"/>
</dbReference>
<dbReference type="EMBL" id="JTCM02000039">
    <property type="protein sequence ID" value="NEU74333.1"/>
    <property type="molecule type" value="Genomic_DNA"/>
</dbReference>
<evidence type="ECO:0000313" key="3">
    <source>
        <dbReference type="EMBL" id="NEU74333.1"/>
    </source>
</evidence>
<keyword evidence="1" id="KW-1133">Transmembrane helix</keyword>
<evidence type="ECO:0000259" key="2">
    <source>
        <dbReference type="Pfam" id="PF02397"/>
    </source>
</evidence>
<keyword evidence="1" id="KW-0812">Transmembrane</keyword>
<proteinExistence type="predicted"/>
<name>A0A846HB93_9CYAN</name>
<evidence type="ECO:0000256" key="1">
    <source>
        <dbReference type="SAM" id="Phobius"/>
    </source>
</evidence>
<sequence>MWIPRNRELPEYRHPILWLVKRSLDWIIAFVLLIILSPVFGAIALKSIYLKKPIFTEQWCVGKQGRLFQISNFQLQQPNNSIKQLPRKFGMLPYNLEKLPQLFNVLKLVRKIS</sequence>
<gene>
    <name evidence="3" type="ORF">PI95_017640</name>
</gene>
<keyword evidence="4" id="KW-1185">Reference proteome</keyword>
<keyword evidence="1" id="KW-0472">Membrane</keyword>
<dbReference type="Pfam" id="PF02397">
    <property type="entry name" value="Bac_transf"/>
    <property type="match status" value="1"/>
</dbReference>
<dbReference type="InterPro" id="IPR003362">
    <property type="entry name" value="Bact_transf"/>
</dbReference>
<dbReference type="RefSeq" id="WP_039752861.1">
    <property type="nucleotide sequence ID" value="NZ_JTCM02000039.1"/>
</dbReference>
<feature type="transmembrane region" description="Helical" evidence="1">
    <location>
        <begin position="26"/>
        <end position="45"/>
    </location>
</feature>
<accession>A0A846HB93</accession>
<feature type="domain" description="Bacterial sugar transferase" evidence="2">
    <location>
        <begin position="21"/>
        <end position="107"/>
    </location>
</feature>
<comment type="caution">
    <text evidence="3">The sequence shown here is derived from an EMBL/GenBank/DDBJ whole genome shotgun (WGS) entry which is preliminary data.</text>
</comment>